<evidence type="ECO:0000313" key="1">
    <source>
        <dbReference type="EMBL" id="CUQ87827.1"/>
    </source>
</evidence>
<dbReference type="InterPro" id="IPR036162">
    <property type="entry name" value="Resolvase-like_N_sf"/>
</dbReference>
<proteinExistence type="predicted"/>
<dbReference type="Gene3D" id="3.40.50.1390">
    <property type="entry name" value="Resolvase, N-terminal catalytic domain"/>
    <property type="match status" value="1"/>
</dbReference>
<dbReference type="AlphaFoldDB" id="A0A174ZQ09"/>
<evidence type="ECO:0008006" key="3">
    <source>
        <dbReference type="Google" id="ProtNLM"/>
    </source>
</evidence>
<organism evidence="1 2">
    <name type="scientific">[Ruminococcus] torques</name>
    <dbReference type="NCBI Taxonomy" id="33039"/>
    <lineage>
        <taxon>Bacteria</taxon>
        <taxon>Bacillati</taxon>
        <taxon>Bacillota</taxon>
        <taxon>Clostridia</taxon>
        <taxon>Lachnospirales</taxon>
        <taxon>Lachnospiraceae</taxon>
        <taxon>Mediterraneibacter</taxon>
    </lineage>
</organism>
<evidence type="ECO:0000313" key="2">
    <source>
        <dbReference type="Proteomes" id="UP000078383"/>
    </source>
</evidence>
<protein>
    <recommendedName>
        <fullName evidence="3">Resolvase/invertase-type recombinase catalytic domain-containing protein</fullName>
    </recommendedName>
</protein>
<dbReference type="SUPFAM" id="SSF53041">
    <property type="entry name" value="Resolvase-like"/>
    <property type="match status" value="1"/>
</dbReference>
<accession>A0A174ZQ09</accession>
<dbReference type="GO" id="GO:0003677">
    <property type="term" value="F:DNA binding"/>
    <property type="evidence" value="ECO:0007669"/>
    <property type="project" value="InterPro"/>
</dbReference>
<name>A0A174ZQ09_9FIRM</name>
<dbReference type="RefSeq" id="WP_055172448.1">
    <property type="nucleotide sequence ID" value="NZ_CZBX01000007.1"/>
</dbReference>
<dbReference type="EMBL" id="CZBX01000007">
    <property type="protein sequence ID" value="CUQ87827.1"/>
    <property type="molecule type" value="Genomic_DNA"/>
</dbReference>
<dbReference type="GO" id="GO:0000150">
    <property type="term" value="F:DNA strand exchange activity"/>
    <property type="evidence" value="ECO:0007669"/>
    <property type="project" value="InterPro"/>
</dbReference>
<sequence>MKNQRLKKIYRAVVYLRLSDEDGDNRESDSISNQRILIHSFLKSHPEIQVVKECVDDGYTGTNFDEVR</sequence>
<reference evidence="1 2" key="1">
    <citation type="submission" date="2015-09" db="EMBL/GenBank/DDBJ databases">
        <authorList>
            <consortium name="Pathogen Informatics"/>
        </authorList>
    </citation>
    <scope>NUCLEOTIDE SEQUENCE [LARGE SCALE GENOMIC DNA]</scope>
    <source>
        <strain evidence="1 2">2789STDY5834889</strain>
    </source>
</reference>
<gene>
    <name evidence="1" type="ORF">ERS852502_01643</name>
</gene>
<dbReference type="Proteomes" id="UP000078383">
    <property type="component" value="Unassembled WGS sequence"/>
</dbReference>
<dbReference type="OrthoDB" id="9784557at2"/>